<feature type="chain" id="PRO_5043824172" evidence="4">
    <location>
        <begin position="23"/>
        <end position="1155"/>
    </location>
</feature>
<comment type="caution">
    <text evidence="6">The sequence shown here is derived from an EMBL/GenBank/DDBJ whole genome shotgun (WGS) entry which is preliminary data.</text>
</comment>
<feature type="region of interest" description="Disordered" evidence="3">
    <location>
        <begin position="613"/>
        <end position="634"/>
    </location>
</feature>
<gene>
    <name evidence="6" type="ORF">J2W39_003848</name>
</gene>
<evidence type="ECO:0000256" key="4">
    <source>
        <dbReference type="SAM" id="SignalP"/>
    </source>
</evidence>
<evidence type="ECO:0000256" key="1">
    <source>
        <dbReference type="ARBA" id="ARBA00022723"/>
    </source>
</evidence>
<proteinExistence type="predicted"/>
<evidence type="ECO:0000313" key="7">
    <source>
        <dbReference type="Proteomes" id="UP001224845"/>
    </source>
</evidence>
<accession>A0AAW8EKW3</accession>
<dbReference type="RefSeq" id="WP_307595189.1">
    <property type="nucleotide sequence ID" value="NZ_CAXUQE020000001.1"/>
</dbReference>
<dbReference type="AlphaFoldDB" id="A0AAW8EKW3"/>
<keyword evidence="2" id="KW-0106">Calcium</keyword>
<protein>
    <submittedName>
        <fullName evidence="6">Type IV pilus assembly protein PilY1</fullName>
    </submittedName>
</protein>
<keyword evidence="1" id="KW-0479">Metal-binding</keyword>
<keyword evidence="4" id="KW-0732">Signal</keyword>
<sequence>MKTLSFRLVVSILAVMVLHSRAAAEDIDLYAGGGSASAPNVLFYLDNSSNWSANNQAWSYSSVLAKCGNYSGSARTTCQSYVYQIFCNSTSACSGDPKLVQGQVEVRALKLVLNELACPPTGAAAVDINAGLMMFNSGSVDGNNVISGYIRHEIKPLKDQCTVTDVTQSIIADLTNIDTNITGSDFKGPSSAEYGAGLYEAFKYFGGWSRPSLVASGSGGTAGSPMGATGFGPTRYSTKNALEDPNAFTNATDRTIYKSPIDANSCGKNYIILIGNTWPNQEYGTDTSASPYPTNTLMSRLRYDPGLQIYPTPLTTNDKTNVRFADEWAKFLYDTDVNSTDGQQRVETFTIDVYNQSQDLKQAKLLQTMAAVGRGKVPGDYAGGYFAVGGDLLALINALKQTLTQIASVNSVFASASLPVSVNAQGTFLNQVFMGVFRPQESAYQRWAGNMKQYKFALNGNALYLADSTTDAAGNPNPAVDTSSGFILNCAASYGTADSGTYWQSVTGTASSCGNATYATLSKYSDLPDGPLVERGATGQQLRNLGYAARNIRTCTDSACSSVVDFNTTNVTIPSAGLSKGTTSATLVNWARGQNVGDGNSTFDSSGNLVTTTYPATDPSTGTVTPGPTTRPTVHGEVVHSRPLAVNYGSGSTNDVVVFYGAGDGMLHAVNGNQTGTGAGNELWAFVAPEHWSGTDSAGSWNLLDRVHSNYPLIKFPGVTATGAAPKTYFFDGSIGGYQEVASGVLSKLWIYPTMRRGGRAVYAFNATNKPGTGGSQPTLMWKFSNTDNSNLGQTWSTPVAIRVKLGTATTTLVAFGAGYDSCEDDPTITCTQGRGIFVMDAGTGKAANYRYFDPGSTAGRFVADMTAVDVNGDGIIDLLYAVDTRGNIWRINTTDPNSSFASYASVANWPINKIAAVSDWTAASEQRKFMNAPSVVMLGTQATVLVGTGDREKPLASGSAALVNNRFYGIRDDITKTGGATATTPTVVNGFGTDASLASANQLTNVTNVTATVDPTTLAPNGWYRNLSTSSTPFEQVVTTPLTIGGLTYFSTFQPKATTNTGTNQCSNLGVGRAYKVDFQTGAISPNSAGAYAPDTFSSQGIPPSPVGGLVSIDGKTVPFCIGCSGPTVLSPNKIVPKVKPDRKPVYRYQKIDG</sequence>
<dbReference type="EMBL" id="JAUSRV010000009">
    <property type="protein sequence ID" value="MDP9972606.1"/>
    <property type="molecule type" value="Genomic_DNA"/>
</dbReference>
<evidence type="ECO:0000259" key="5">
    <source>
        <dbReference type="Pfam" id="PF05567"/>
    </source>
</evidence>
<evidence type="ECO:0000256" key="2">
    <source>
        <dbReference type="ARBA" id="ARBA00022837"/>
    </source>
</evidence>
<feature type="signal peptide" evidence="4">
    <location>
        <begin position="1"/>
        <end position="22"/>
    </location>
</feature>
<organism evidence="6 7">
    <name type="scientific">Variovorax paradoxus</name>
    <dbReference type="NCBI Taxonomy" id="34073"/>
    <lineage>
        <taxon>Bacteria</taxon>
        <taxon>Pseudomonadati</taxon>
        <taxon>Pseudomonadota</taxon>
        <taxon>Betaproteobacteria</taxon>
        <taxon>Burkholderiales</taxon>
        <taxon>Comamonadaceae</taxon>
        <taxon>Variovorax</taxon>
    </lineage>
</organism>
<dbReference type="Pfam" id="PF05567">
    <property type="entry name" value="T4P_PilY1"/>
    <property type="match status" value="1"/>
</dbReference>
<feature type="domain" description="PilY1 beta-propeller" evidence="5">
    <location>
        <begin position="653"/>
        <end position="1001"/>
    </location>
</feature>
<dbReference type="InterPro" id="IPR008707">
    <property type="entry name" value="B-propeller_PilY1"/>
</dbReference>
<reference evidence="6" key="1">
    <citation type="submission" date="2023-07" db="EMBL/GenBank/DDBJ databases">
        <title>Sorghum-associated microbial communities from plants grown in Nebraska, USA.</title>
        <authorList>
            <person name="Schachtman D."/>
        </authorList>
    </citation>
    <scope>NUCLEOTIDE SEQUENCE</scope>
    <source>
        <strain evidence="6">DS3315</strain>
    </source>
</reference>
<dbReference type="Proteomes" id="UP001224845">
    <property type="component" value="Unassembled WGS sequence"/>
</dbReference>
<dbReference type="GO" id="GO:0046872">
    <property type="term" value="F:metal ion binding"/>
    <property type="evidence" value="ECO:0007669"/>
    <property type="project" value="UniProtKB-KW"/>
</dbReference>
<evidence type="ECO:0000313" key="6">
    <source>
        <dbReference type="EMBL" id="MDP9972606.1"/>
    </source>
</evidence>
<feature type="compositionally biased region" description="Low complexity" evidence="3">
    <location>
        <begin position="617"/>
        <end position="633"/>
    </location>
</feature>
<name>A0AAW8EKW3_VARPD</name>
<evidence type="ECO:0000256" key="3">
    <source>
        <dbReference type="SAM" id="MobiDB-lite"/>
    </source>
</evidence>